<keyword evidence="4 6" id="KW-1133">Transmembrane helix</keyword>
<keyword evidence="2" id="KW-1003">Cell membrane</keyword>
<evidence type="ECO:0000256" key="5">
    <source>
        <dbReference type="ARBA" id="ARBA00023136"/>
    </source>
</evidence>
<evidence type="ECO:0000313" key="8">
    <source>
        <dbReference type="Proteomes" id="UP000284547"/>
    </source>
</evidence>
<dbReference type="RefSeq" id="WP_118150144.1">
    <property type="nucleotide sequence ID" value="NZ_QWEY01000002.1"/>
</dbReference>
<feature type="transmembrane region" description="Helical" evidence="6">
    <location>
        <begin position="316"/>
        <end position="334"/>
    </location>
</feature>
<dbReference type="EMBL" id="QWEY01000002">
    <property type="protein sequence ID" value="RGP38089.1"/>
    <property type="molecule type" value="Genomic_DNA"/>
</dbReference>
<feature type="transmembrane region" description="Helical" evidence="6">
    <location>
        <begin position="261"/>
        <end position="280"/>
    </location>
</feature>
<dbReference type="Proteomes" id="UP000284547">
    <property type="component" value="Unassembled WGS sequence"/>
</dbReference>
<evidence type="ECO:0000256" key="6">
    <source>
        <dbReference type="SAM" id="Phobius"/>
    </source>
</evidence>
<feature type="transmembrane region" description="Helical" evidence="6">
    <location>
        <begin position="187"/>
        <end position="209"/>
    </location>
</feature>
<evidence type="ECO:0000256" key="3">
    <source>
        <dbReference type="ARBA" id="ARBA00022692"/>
    </source>
</evidence>
<feature type="transmembrane region" description="Helical" evidence="6">
    <location>
        <begin position="238"/>
        <end position="255"/>
    </location>
</feature>
<feature type="transmembrane region" description="Helical" evidence="6">
    <location>
        <begin position="68"/>
        <end position="87"/>
    </location>
</feature>
<keyword evidence="3 6" id="KW-0812">Transmembrane</keyword>
<comment type="subcellular location">
    <subcellularLocation>
        <location evidence="1">Cell membrane</location>
        <topology evidence="1">Multi-pass membrane protein</topology>
    </subcellularLocation>
</comment>
<feature type="transmembrane region" description="Helical" evidence="6">
    <location>
        <begin position="292"/>
        <end position="310"/>
    </location>
</feature>
<name>A0A411Z4V4_9RHOB</name>
<dbReference type="PANTHER" id="PTHR32196">
    <property type="entry name" value="ABC TRANSPORTER PERMEASE PROTEIN YPHD-RELATED-RELATED"/>
    <property type="match status" value="1"/>
</dbReference>
<dbReference type="Pfam" id="PF02653">
    <property type="entry name" value="BPD_transp_2"/>
    <property type="match status" value="1"/>
</dbReference>
<evidence type="ECO:0000256" key="4">
    <source>
        <dbReference type="ARBA" id="ARBA00022989"/>
    </source>
</evidence>
<comment type="caution">
    <text evidence="7">The sequence shown here is derived from an EMBL/GenBank/DDBJ whole genome shotgun (WGS) entry which is preliminary data.</text>
</comment>
<accession>A0A411Z4V4</accession>
<keyword evidence="8" id="KW-1185">Reference proteome</keyword>
<feature type="transmembrane region" description="Helical" evidence="6">
    <location>
        <begin position="161"/>
        <end position="181"/>
    </location>
</feature>
<dbReference type="PANTHER" id="PTHR32196:SF72">
    <property type="entry name" value="RIBOSE IMPORT PERMEASE PROTEIN RBSC"/>
    <property type="match status" value="1"/>
</dbReference>
<protein>
    <submittedName>
        <fullName evidence="7">ABC transporter permease</fullName>
    </submittedName>
</protein>
<evidence type="ECO:0000256" key="2">
    <source>
        <dbReference type="ARBA" id="ARBA00022475"/>
    </source>
</evidence>
<dbReference type="InterPro" id="IPR001851">
    <property type="entry name" value="ABC_transp_permease"/>
</dbReference>
<gene>
    <name evidence="7" type="ORF">D1012_04420</name>
</gene>
<sequence>MTPATDNMSSADERRAALLGETGWRATMPPLLGPTQVPLAAPIAMLAIIAVGMALAAPNFFAVGNLRAIALDASLIMLLGIGMTAVITARGIDLSIGAILTLSSVAFAAALKDFGLPLWVSIFVGLTVGALCGLFNGLLITRLRMPDFIVTLSSELVFRGLALVYAGGGVFFGFPEVITFLGRGRVMGVPMPLIIALTLVVVAHCIFAYHRVGMRLHAVGGNPTAAKRLGISVTGYRVGVYVFMGIIAAIGGIILTGRLDAVVASGAVTILLNTVAAVIVGGTHLFGGRGSIIGTLLGAWLLATITNAVVMLGFEAFWQHVAAGAVILITIALYSRRNTRAEE</sequence>
<dbReference type="GO" id="GO:0005886">
    <property type="term" value="C:plasma membrane"/>
    <property type="evidence" value="ECO:0007669"/>
    <property type="project" value="UniProtKB-SubCell"/>
</dbReference>
<feature type="transmembrane region" description="Helical" evidence="6">
    <location>
        <begin position="117"/>
        <end position="140"/>
    </location>
</feature>
<keyword evidence="5 6" id="KW-0472">Membrane</keyword>
<organism evidence="7 8">
    <name type="scientific">Pseudotabrizicola alkalilacus</name>
    <dbReference type="NCBI Taxonomy" id="2305252"/>
    <lineage>
        <taxon>Bacteria</taxon>
        <taxon>Pseudomonadati</taxon>
        <taxon>Pseudomonadota</taxon>
        <taxon>Alphaproteobacteria</taxon>
        <taxon>Rhodobacterales</taxon>
        <taxon>Paracoccaceae</taxon>
        <taxon>Pseudotabrizicola</taxon>
    </lineage>
</organism>
<dbReference type="AlphaFoldDB" id="A0A411Z4V4"/>
<dbReference type="GO" id="GO:0022857">
    <property type="term" value="F:transmembrane transporter activity"/>
    <property type="evidence" value="ECO:0007669"/>
    <property type="project" value="InterPro"/>
</dbReference>
<evidence type="ECO:0000256" key="1">
    <source>
        <dbReference type="ARBA" id="ARBA00004651"/>
    </source>
</evidence>
<feature type="transmembrane region" description="Helical" evidence="6">
    <location>
        <begin position="39"/>
        <end position="62"/>
    </location>
</feature>
<evidence type="ECO:0000313" key="7">
    <source>
        <dbReference type="EMBL" id="RGP38089.1"/>
    </source>
</evidence>
<dbReference type="CDD" id="cd06579">
    <property type="entry name" value="TM_PBP1_transp_AraH_like"/>
    <property type="match status" value="1"/>
</dbReference>
<reference evidence="7 8" key="1">
    <citation type="submission" date="2018-08" db="EMBL/GenBank/DDBJ databases">
        <title>Flavobacterium tibetense sp. nov., isolated from a wetland YonghuCo on Tibetan Plateau.</title>
        <authorList>
            <person name="Phurbu D."/>
            <person name="Lu H."/>
            <person name="Xing P."/>
        </authorList>
    </citation>
    <scope>NUCLEOTIDE SEQUENCE [LARGE SCALE GENOMIC DNA]</scope>
    <source>
        <strain evidence="7 8">DJC</strain>
    </source>
</reference>
<proteinExistence type="predicted"/>
<dbReference type="OrthoDB" id="9784538at2"/>